<organism evidence="1 2">
    <name type="scientific">Neophaeococcomyces mojaviensis</name>
    <dbReference type="NCBI Taxonomy" id="3383035"/>
    <lineage>
        <taxon>Eukaryota</taxon>
        <taxon>Fungi</taxon>
        <taxon>Dikarya</taxon>
        <taxon>Ascomycota</taxon>
        <taxon>Pezizomycotina</taxon>
        <taxon>Eurotiomycetes</taxon>
        <taxon>Chaetothyriomycetidae</taxon>
        <taxon>Chaetothyriales</taxon>
        <taxon>Chaetothyriales incertae sedis</taxon>
        <taxon>Neophaeococcomyces</taxon>
    </lineage>
</organism>
<evidence type="ECO:0000313" key="1">
    <source>
        <dbReference type="EMBL" id="KAJ9660189.1"/>
    </source>
</evidence>
<proteinExistence type="predicted"/>
<accession>A0ACC3ADW6</accession>
<comment type="caution">
    <text evidence="1">The sequence shown here is derived from an EMBL/GenBank/DDBJ whole genome shotgun (WGS) entry which is preliminary data.</text>
</comment>
<reference evidence="1" key="1">
    <citation type="submission" date="2022-10" db="EMBL/GenBank/DDBJ databases">
        <title>Culturing micro-colonial fungi from biological soil crusts in the Mojave desert and describing Neophaeococcomyces mojavensis, and introducing the new genera and species Taxawa tesnikishii.</title>
        <authorList>
            <person name="Kurbessoian T."/>
            <person name="Stajich J.E."/>
        </authorList>
    </citation>
    <scope>NUCLEOTIDE SEQUENCE</scope>
    <source>
        <strain evidence="1">JES_112</strain>
    </source>
</reference>
<dbReference type="Proteomes" id="UP001172386">
    <property type="component" value="Unassembled WGS sequence"/>
</dbReference>
<keyword evidence="2" id="KW-1185">Reference proteome</keyword>
<evidence type="ECO:0000313" key="2">
    <source>
        <dbReference type="Proteomes" id="UP001172386"/>
    </source>
</evidence>
<sequence>MATNTSLAPTNNAGLRKRSVGSVEMNTADGRRRTVDLNALSEADRELAEKFGYKPVFKREFGYLSTFSFAVSISGLFATVTTTYSAPLYGGGAASAVWCWLISGAGCMCIACSVAELVSAYPTCGGLYYTISRLAPKEWVPSISWVDGWLNLLGQIAGIASSEYGSAQILLAAVSMGSDFSYSPTTGHTVGVMAALTVFNGLVNSLSTYWMEKMTKTYVIFHVLVLVSCCIALLVKTENKNSASYVFTHVEANSGWTPTGFSFLLGFLSVSWTMTDYDATAHITEEINEPEIKAPWAISLAMAFTYLAGFLFNIVLAFCMGDPASIEDSPVEQPVAQIYYNSLGKSGGITFTVCAFIILQFVCFTATQALARTFFAFSRDRLIPGSNIWTKVNRISGTPLYAVWISIFWCIAINLIGLGSYTAILGVFNVCAIALDWSYCIPIACKLIFGKFEPGPWHMGKASWYVNVWAIIWTAFVSVIFVFPTVRPVTAENMNYAIVYLGGILAASLAYWFISGRKFYTGPLIEAEVQPAESDTVSSEEERERKYEQSHAMPNEKEISWQNQNRS</sequence>
<name>A0ACC3ADW6_9EURO</name>
<dbReference type="EMBL" id="JAPDRQ010000033">
    <property type="protein sequence ID" value="KAJ9660189.1"/>
    <property type="molecule type" value="Genomic_DNA"/>
</dbReference>
<protein>
    <submittedName>
        <fullName evidence="1">Polyamine transporter tpo5</fullName>
    </submittedName>
</protein>
<gene>
    <name evidence="1" type="primary">TPO5</name>
    <name evidence="1" type="ORF">H2198_002695</name>
</gene>